<dbReference type="PANTHER" id="PTHR21012">
    <property type="entry name" value="ASPARTATE 1-DECARBOXYLASE"/>
    <property type="match status" value="1"/>
</dbReference>
<dbReference type="HAMAP" id="MF_00446">
    <property type="entry name" value="PanD"/>
    <property type="match status" value="1"/>
</dbReference>
<accession>A0AAP9Y614</accession>
<dbReference type="Gene3D" id="2.40.40.20">
    <property type="match status" value="1"/>
</dbReference>
<evidence type="ECO:0000256" key="13">
    <source>
        <dbReference type="PIRSR" id="PIRSR006246-5"/>
    </source>
</evidence>
<dbReference type="SUPFAM" id="SSF50692">
    <property type="entry name" value="ADC-like"/>
    <property type="match status" value="1"/>
</dbReference>
<feature type="active site" description="Proton donor" evidence="9 10">
    <location>
        <position position="61"/>
    </location>
</feature>
<evidence type="ECO:0000256" key="12">
    <source>
        <dbReference type="PIRSR" id="PIRSR006246-3"/>
    </source>
</evidence>
<keyword evidence="8 9" id="KW-0670">Pyruvate</keyword>
<dbReference type="GO" id="GO:0006523">
    <property type="term" value="P:alanine biosynthetic process"/>
    <property type="evidence" value="ECO:0007669"/>
    <property type="project" value="InterPro"/>
</dbReference>
<evidence type="ECO:0000256" key="8">
    <source>
        <dbReference type="ARBA" id="ARBA00023317"/>
    </source>
</evidence>
<evidence type="ECO:0000256" key="3">
    <source>
        <dbReference type="ARBA" id="ARBA00022793"/>
    </source>
</evidence>
<feature type="compositionally biased region" description="Basic and acidic residues" evidence="14">
    <location>
        <begin position="125"/>
        <end position="135"/>
    </location>
</feature>
<dbReference type="InterPro" id="IPR009010">
    <property type="entry name" value="Asp_de-COase-like_dom_sf"/>
</dbReference>
<keyword evidence="1 9" id="KW-0963">Cytoplasm</keyword>
<protein>
    <recommendedName>
        <fullName evidence="9">Aspartate 1-decarboxylase</fullName>
        <ecNumber evidence="9">4.1.1.11</ecNumber>
    </recommendedName>
    <alternativeName>
        <fullName evidence="9">Aspartate alpha-decarboxylase</fullName>
    </alternativeName>
    <component>
        <recommendedName>
            <fullName evidence="9">Aspartate 1-decarboxylase beta chain</fullName>
        </recommendedName>
    </component>
    <component>
        <recommendedName>
            <fullName evidence="9">Aspartate 1-decarboxylase alpha chain</fullName>
        </recommendedName>
    </component>
</protein>
<comment type="similarity">
    <text evidence="9">Belongs to the PanD family.</text>
</comment>
<evidence type="ECO:0000256" key="11">
    <source>
        <dbReference type="PIRSR" id="PIRSR006246-2"/>
    </source>
</evidence>
<feature type="binding site" evidence="9 11">
    <location>
        <begin position="76"/>
        <end position="78"/>
    </location>
    <ligand>
        <name>substrate</name>
    </ligand>
</feature>
<evidence type="ECO:0000256" key="1">
    <source>
        <dbReference type="ARBA" id="ARBA00022490"/>
    </source>
</evidence>
<evidence type="ECO:0000256" key="2">
    <source>
        <dbReference type="ARBA" id="ARBA00022655"/>
    </source>
</evidence>
<dbReference type="EMBL" id="CP066065">
    <property type="protein sequence ID" value="QQC43408.1"/>
    <property type="molecule type" value="Genomic_DNA"/>
</dbReference>
<dbReference type="NCBIfam" id="TIGR00223">
    <property type="entry name" value="panD"/>
    <property type="match status" value="1"/>
</dbReference>
<evidence type="ECO:0000256" key="5">
    <source>
        <dbReference type="ARBA" id="ARBA00023145"/>
    </source>
</evidence>
<keyword evidence="3 9" id="KW-0210">Decarboxylase</keyword>
<dbReference type="Pfam" id="PF02261">
    <property type="entry name" value="Asp_decarbox"/>
    <property type="match status" value="1"/>
</dbReference>
<comment type="catalytic activity">
    <reaction evidence="9">
        <text>L-aspartate + H(+) = beta-alanine + CO2</text>
        <dbReference type="Rhea" id="RHEA:19497"/>
        <dbReference type="ChEBI" id="CHEBI:15378"/>
        <dbReference type="ChEBI" id="CHEBI:16526"/>
        <dbReference type="ChEBI" id="CHEBI:29991"/>
        <dbReference type="ChEBI" id="CHEBI:57966"/>
        <dbReference type="EC" id="4.1.1.11"/>
    </reaction>
</comment>
<evidence type="ECO:0000256" key="7">
    <source>
        <dbReference type="ARBA" id="ARBA00023270"/>
    </source>
</evidence>
<dbReference type="AlphaFoldDB" id="A0AAP9Y614"/>
<comment type="PTM">
    <text evidence="9 12">Is synthesized initially as an inactive proenzyme, which is activated by self-cleavage at a specific serine bond to produce a beta-subunit with a hydroxyl group at its C-terminus and an alpha-subunit with a pyruvoyl group at its N-terminus.</text>
</comment>
<evidence type="ECO:0000313" key="16">
    <source>
        <dbReference type="Proteomes" id="UP000595220"/>
    </source>
</evidence>
<dbReference type="GO" id="GO:0005829">
    <property type="term" value="C:cytosol"/>
    <property type="evidence" value="ECO:0007669"/>
    <property type="project" value="TreeGrafter"/>
</dbReference>
<comment type="subunit">
    <text evidence="9">Heterooctamer of four alpha and four beta subunits.</text>
</comment>
<dbReference type="KEGG" id="amy:ADJ76_00155"/>
<evidence type="ECO:0000256" key="9">
    <source>
        <dbReference type="HAMAP-Rule" id="MF_00446"/>
    </source>
</evidence>
<evidence type="ECO:0000256" key="14">
    <source>
        <dbReference type="SAM" id="MobiDB-lite"/>
    </source>
</evidence>
<dbReference type="PIRSF" id="PIRSF006246">
    <property type="entry name" value="Asp_decarbox"/>
    <property type="match status" value="1"/>
</dbReference>
<name>A0AAP9Y614_9ACTO</name>
<keyword evidence="16" id="KW-1185">Reference proteome</keyword>
<feature type="chain" id="PRO_5042653238" description="Aspartate 1-decarboxylase beta chain" evidence="9 13">
    <location>
        <begin position="1"/>
        <end position="27"/>
    </location>
</feature>
<dbReference type="PANTHER" id="PTHR21012:SF0">
    <property type="entry name" value="ASPARTATE 1-DECARBOXYLASE"/>
    <property type="match status" value="1"/>
</dbReference>
<evidence type="ECO:0000256" key="4">
    <source>
        <dbReference type="ARBA" id="ARBA00022813"/>
    </source>
</evidence>
<feature type="region of interest" description="Disordered" evidence="14">
    <location>
        <begin position="125"/>
        <end position="145"/>
    </location>
</feature>
<dbReference type="CDD" id="cd06919">
    <property type="entry name" value="Asp_decarbox"/>
    <property type="match status" value="1"/>
</dbReference>
<keyword evidence="7 9" id="KW-0704">Schiff base</keyword>
<feature type="chain" id="PRO_5042653237" description="Aspartate 1-decarboxylase alpha chain" evidence="9 13">
    <location>
        <begin position="28"/>
        <end position="145"/>
    </location>
</feature>
<evidence type="ECO:0000313" key="15">
    <source>
        <dbReference type="EMBL" id="QQC43408.1"/>
    </source>
</evidence>
<organism evidence="15 16">
    <name type="scientific">Schaalia meyeri</name>
    <dbReference type="NCBI Taxonomy" id="52773"/>
    <lineage>
        <taxon>Bacteria</taxon>
        <taxon>Bacillati</taxon>
        <taxon>Actinomycetota</taxon>
        <taxon>Actinomycetes</taxon>
        <taxon>Actinomycetales</taxon>
        <taxon>Actinomycetaceae</taxon>
        <taxon>Schaalia</taxon>
    </lineage>
</organism>
<comment type="cofactor">
    <cofactor evidence="9 10">
        <name>pyruvate</name>
        <dbReference type="ChEBI" id="CHEBI:15361"/>
    </cofactor>
    <text evidence="9 10">Binds 1 pyruvoyl group covalently per subunit.</text>
</comment>
<dbReference type="GO" id="GO:0015940">
    <property type="term" value="P:pantothenate biosynthetic process"/>
    <property type="evidence" value="ECO:0007669"/>
    <property type="project" value="UniProtKB-UniRule"/>
</dbReference>
<sequence length="145" mass="15417">MMEMTREMAIGKIHRATVTGADLHYVGSITVDEDLLEAANIVPGQKVDIVDVNNGERLATYTIAGERGSGTVQLNGAAAHRVSVGDLVIIMAYAQVPESLVRTVKPRVVFVDEANAIVEAGEHPGRVPEESERARALGLKSSGVL</sequence>
<feature type="binding site" evidence="9 11">
    <location>
        <position position="60"/>
    </location>
    <ligand>
        <name>substrate</name>
    </ligand>
</feature>
<dbReference type="RefSeq" id="WP_050694259.1">
    <property type="nucleotide sequence ID" value="NZ_CP012072.1"/>
</dbReference>
<keyword evidence="4 9" id="KW-0068">Autocatalytic cleavage</keyword>
<comment type="subcellular location">
    <subcellularLocation>
        <location evidence="9">Cytoplasm</location>
    </subcellularLocation>
</comment>
<reference evidence="15 16" key="1">
    <citation type="submission" date="2020-12" db="EMBL/GenBank/DDBJ databases">
        <title>FDA dAtabase for Regulatory Grade micrObial Sequences (FDA-ARGOS): Supporting development and validation of Infectious Disease Dx tests.</title>
        <authorList>
            <person name="Sproer C."/>
            <person name="Gronow S."/>
            <person name="Severitt S."/>
            <person name="Schroder I."/>
            <person name="Tallon L."/>
            <person name="Sadzewicz L."/>
            <person name="Zhao X."/>
            <person name="Boylan J."/>
            <person name="Ott S."/>
            <person name="Bowen H."/>
            <person name="Vavikolanu K."/>
            <person name="Mehta A."/>
            <person name="Aluvathingal J."/>
            <person name="Nadendla S."/>
            <person name="Lowell S."/>
            <person name="Myers T."/>
            <person name="Yan Y."/>
            <person name="Sichtig H."/>
        </authorList>
    </citation>
    <scope>NUCLEOTIDE SEQUENCE [LARGE SCALE GENOMIC DNA]</scope>
    <source>
        <strain evidence="15 16">FDAARGOS_985</strain>
    </source>
</reference>
<evidence type="ECO:0000256" key="6">
    <source>
        <dbReference type="ARBA" id="ARBA00023239"/>
    </source>
</evidence>
<comment type="pathway">
    <text evidence="9">Cofactor biosynthesis; (R)-pantothenate biosynthesis; beta-alanine from L-aspartate: step 1/1.</text>
</comment>
<dbReference type="Proteomes" id="UP000595220">
    <property type="component" value="Chromosome"/>
</dbReference>
<keyword evidence="6 9" id="KW-0456">Lyase</keyword>
<proteinExistence type="inferred from homology"/>
<feature type="modified residue" description="Pyruvic acid (Ser)" evidence="9 12">
    <location>
        <position position="28"/>
    </location>
</feature>
<keyword evidence="5 9" id="KW-0865">Zymogen</keyword>
<comment type="function">
    <text evidence="9">Catalyzes the pyruvoyl-dependent decarboxylation of aspartate to produce beta-alanine.</text>
</comment>
<dbReference type="GO" id="GO:0004068">
    <property type="term" value="F:aspartate 1-decarboxylase activity"/>
    <property type="evidence" value="ECO:0007669"/>
    <property type="project" value="UniProtKB-UniRule"/>
</dbReference>
<evidence type="ECO:0000256" key="10">
    <source>
        <dbReference type="PIRSR" id="PIRSR006246-1"/>
    </source>
</evidence>
<keyword evidence="2 9" id="KW-0566">Pantothenate biosynthesis</keyword>
<gene>
    <name evidence="9" type="primary">panD</name>
    <name evidence="15" type="ORF">I6H42_06280</name>
</gene>
<feature type="active site" description="Schiff-base intermediate with substrate; via pyruvic acid" evidence="9 10">
    <location>
        <position position="28"/>
    </location>
</feature>
<dbReference type="EC" id="4.1.1.11" evidence="9"/>
<dbReference type="InterPro" id="IPR003190">
    <property type="entry name" value="Asp_decarbox"/>
</dbReference>